<reference evidence="3" key="1">
    <citation type="submission" date="2017-10" db="EMBL/GenBank/DDBJ databases">
        <title>Rapid genome shrinkage in a self-fertile nematode reveals novel sperm competition proteins.</title>
        <authorList>
            <person name="Yin D."/>
            <person name="Schwarz E.M."/>
            <person name="Thomas C.G."/>
            <person name="Felde R.L."/>
            <person name="Korf I.F."/>
            <person name="Cutter A.D."/>
            <person name="Schartner C.M."/>
            <person name="Ralston E.J."/>
            <person name="Meyer B.J."/>
            <person name="Haag E.S."/>
        </authorList>
    </citation>
    <scope>NUCLEOTIDE SEQUENCE [LARGE SCALE GENOMIC DNA]</scope>
    <source>
        <strain evidence="3">JU1422</strain>
    </source>
</reference>
<feature type="domain" description="BTB" evidence="1">
    <location>
        <begin position="120"/>
        <end position="179"/>
    </location>
</feature>
<dbReference type="AlphaFoldDB" id="A0A2G5VCM0"/>
<name>A0A2G5VCM0_9PELO</name>
<evidence type="ECO:0000313" key="3">
    <source>
        <dbReference type="Proteomes" id="UP000230233"/>
    </source>
</evidence>
<dbReference type="OrthoDB" id="6359816at2759"/>
<dbReference type="PANTHER" id="PTHR22743:SF165">
    <property type="entry name" value="BTB AND MATH DOMAIN CONTAINING-RELATED"/>
    <property type="match status" value="1"/>
</dbReference>
<protein>
    <recommendedName>
        <fullName evidence="1">BTB domain-containing protein</fullName>
    </recommendedName>
</protein>
<proteinExistence type="predicted"/>
<accession>A0A2G5VCM0</accession>
<dbReference type="PROSITE" id="PS50097">
    <property type="entry name" value="BTB"/>
    <property type="match status" value="1"/>
</dbReference>
<dbReference type="Proteomes" id="UP000230233">
    <property type="component" value="Chromosome II"/>
</dbReference>
<evidence type="ECO:0000313" key="2">
    <source>
        <dbReference type="EMBL" id="PIC49306.1"/>
    </source>
</evidence>
<dbReference type="CDD" id="cd18186">
    <property type="entry name" value="BTB_POZ_ZBTB_KLHL-like"/>
    <property type="match status" value="1"/>
</dbReference>
<dbReference type="InterPro" id="IPR000210">
    <property type="entry name" value="BTB/POZ_dom"/>
</dbReference>
<comment type="caution">
    <text evidence="2">The sequence shown here is derived from an EMBL/GenBank/DDBJ whole genome shotgun (WGS) entry which is preliminary data.</text>
</comment>
<evidence type="ECO:0000259" key="1">
    <source>
        <dbReference type="PROSITE" id="PS50097"/>
    </source>
</evidence>
<dbReference type="Gene3D" id="3.30.710.10">
    <property type="entry name" value="Potassium Channel Kv1.1, Chain A"/>
    <property type="match status" value="1"/>
</dbReference>
<dbReference type="InterPro" id="IPR052664">
    <property type="entry name" value="BTB-MATH_domain_protein"/>
</dbReference>
<organism evidence="2 3">
    <name type="scientific">Caenorhabditis nigoni</name>
    <dbReference type="NCBI Taxonomy" id="1611254"/>
    <lineage>
        <taxon>Eukaryota</taxon>
        <taxon>Metazoa</taxon>
        <taxon>Ecdysozoa</taxon>
        <taxon>Nematoda</taxon>
        <taxon>Chromadorea</taxon>
        <taxon>Rhabditida</taxon>
        <taxon>Rhabditina</taxon>
        <taxon>Rhabditomorpha</taxon>
        <taxon>Rhabditoidea</taxon>
        <taxon>Rhabditidae</taxon>
        <taxon>Peloderinae</taxon>
        <taxon>Caenorhabditis</taxon>
    </lineage>
</organism>
<dbReference type="SMART" id="SM00225">
    <property type="entry name" value="BTB"/>
    <property type="match status" value="1"/>
</dbReference>
<keyword evidence="3" id="KW-1185">Reference proteome</keyword>
<sequence length="262" mass="30492">MSDNKEKKFYICQDFDDPRSWKIVSDLLVGGIPVKTGLQWEFNRYKKKSLMNSFCIRENVFSKYGIGESVTIEYRVKIIEMTGIREKSVQLEDGVAIKASEVEKRQKSMNFDDDVAKESSDVVLMVGDQKFYVSKLYLSFHSTYFKSLFSGNFAESQRSDIELKNIDPDVFQYFLELIYGIAAVDDTMVMEILILADFFDAKTVIERCQEFLLYRSVKPLKIKFQAALKYKMEKLKGKCYSEMREGTDFRGLLPQIEDDYNS</sequence>
<dbReference type="PANTHER" id="PTHR22743">
    <property type="entry name" value="MEPRIN/TRAF-LIKE MATH FAMILY-C.ELEGANS"/>
    <property type="match status" value="1"/>
</dbReference>
<dbReference type="Pfam" id="PF00651">
    <property type="entry name" value="BTB"/>
    <property type="match status" value="1"/>
</dbReference>
<gene>
    <name evidence="2" type="primary">Cnig_chr_II.g7959</name>
    <name evidence="2" type="ORF">B9Z55_007959</name>
</gene>
<dbReference type="InterPro" id="IPR011333">
    <property type="entry name" value="SKP1/BTB/POZ_sf"/>
</dbReference>
<dbReference type="EMBL" id="PDUG01000002">
    <property type="protein sequence ID" value="PIC49306.1"/>
    <property type="molecule type" value="Genomic_DNA"/>
</dbReference>
<dbReference type="SUPFAM" id="SSF54695">
    <property type="entry name" value="POZ domain"/>
    <property type="match status" value="1"/>
</dbReference>